<proteinExistence type="predicted"/>
<feature type="transmembrane region" description="Helical" evidence="8">
    <location>
        <begin position="85"/>
        <end position="104"/>
    </location>
</feature>
<dbReference type="Pfam" id="PF00375">
    <property type="entry name" value="SDF"/>
    <property type="match status" value="1"/>
</dbReference>
<feature type="transmembrane region" description="Helical" evidence="8">
    <location>
        <begin position="9"/>
        <end position="25"/>
    </location>
</feature>
<evidence type="ECO:0000256" key="6">
    <source>
        <dbReference type="ARBA" id="ARBA00022989"/>
    </source>
</evidence>
<dbReference type="OrthoDB" id="9768885at2"/>
<dbReference type="GO" id="GO:0006835">
    <property type="term" value="P:dicarboxylic acid transport"/>
    <property type="evidence" value="ECO:0007669"/>
    <property type="project" value="TreeGrafter"/>
</dbReference>
<dbReference type="PRINTS" id="PR00173">
    <property type="entry name" value="EDTRNSPORT"/>
</dbReference>
<dbReference type="SUPFAM" id="SSF118215">
    <property type="entry name" value="Proton glutamate symport protein"/>
    <property type="match status" value="1"/>
</dbReference>
<feature type="transmembrane region" description="Helical" evidence="8">
    <location>
        <begin position="223"/>
        <end position="246"/>
    </location>
</feature>
<dbReference type="Gene3D" id="1.10.3860.10">
    <property type="entry name" value="Sodium:dicarboxylate symporter"/>
    <property type="match status" value="1"/>
</dbReference>
<comment type="subcellular location">
    <subcellularLocation>
        <location evidence="1">Cell membrane</location>
        <topology evidence="1">Multi-pass membrane protein</topology>
    </subcellularLocation>
</comment>
<evidence type="ECO:0000256" key="3">
    <source>
        <dbReference type="ARBA" id="ARBA00022475"/>
    </source>
</evidence>
<evidence type="ECO:0000313" key="10">
    <source>
        <dbReference type="Proteomes" id="UP000282832"/>
    </source>
</evidence>
<dbReference type="PANTHER" id="PTHR42865:SF7">
    <property type="entry name" value="PROTON_GLUTAMATE-ASPARTATE SYMPORTER"/>
    <property type="match status" value="1"/>
</dbReference>
<evidence type="ECO:0000256" key="8">
    <source>
        <dbReference type="SAM" id="Phobius"/>
    </source>
</evidence>
<dbReference type="Proteomes" id="UP000282832">
    <property type="component" value="Unassembled WGS sequence"/>
</dbReference>
<keyword evidence="10" id="KW-1185">Reference proteome</keyword>
<keyword evidence="6 8" id="KW-1133">Transmembrane helix</keyword>
<keyword evidence="2" id="KW-0813">Transport</keyword>
<evidence type="ECO:0000256" key="7">
    <source>
        <dbReference type="ARBA" id="ARBA00023136"/>
    </source>
</evidence>
<comment type="caution">
    <text evidence="9">The sequence shown here is derived from an EMBL/GenBank/DDBJ whole genome shotgun (WGS) entry which is preliminary data.</text>
</comment>
<keyword evidence="7 8" id="KW-0472">Membrane</keyword>
<dbReference type="RefSeq" id="WP_127802479.1">
    <property type="nucleotide sequence ID" value="NZ_SACY01000001.1"/>
</dbReference>
<evidence type="ECO:0000313" key="9">
    <source>
        <dbReference type="EMBL" id="RVU26928.1"/>
    </source>
</evidence>
<sequence length="413" mass="44768">MKLTLTNKIIIGFVLGLILGEIFYLGLSPETAQSIAVKVQILSKVFLRLIKMIVGPLVFCTLVVGISKLGDFKSVGRIGLKTLGYFYFATILSLVTGLVVVNITKPGSIQSWPKPDAGTQTGIDASKTKTLEDFIIHIFPDSFFRSLAENEILQIVIFSLFFGVALGSVGEVGKKLTHVFENISEVIFKMVNYVMELAPYAVFAAMTTVVSNKGLSILLSYGYLMLCFFGGLAFFTVIILWAICIANKINYWALIRELKDALMLSFSTASSEASFPQTIAALEKFGCSRRIVGFVLPLGYSFNLDGSMLYMTFATGFIAQAYGIQLSLEQQITMLLTLMITSKGIAGVPRASLVIIAGTLTMFNLPAEGIALLLGVDPFLDMGRTITSVAGNGVATCVVSKWEGEFTPQSSNV</sequence>
<dbReference type="PANTHER" id="PTHR42865">
    <property type="entry name" value="PROTON/GLUTAMATE-ASPARTATE SYMPORTER"/>
    <property type="match status" value="1"/>
</dbReference>
<dbReference type="FunFam" id="1.10.3860.10:FF:000001">
    <property type="entry name" value="C4-dicarboxylate transport protein"/>
    <property type="match status" value="1"/>
</dbReference>
<feature type="transmembrane region" description="Helical" evidence="8">
    <location>
        <begin position="152"/>
        <end position="169"/>
    </location>
</feature>
<feature type="transmembrane region" description="Helical" evidence="8">
    <location>
        <begin position="45"/>
        <end position="64"/>
    </location>
</feature>
<dbReference type="InterPro" id="IPR001991">
    <property type="entry name" value="Na-dicarboxylate_symporter"/>
</dbReference>
<protein>
    <submittedName>
        <fullName evidence="9">Dicarboxylate/amino acid:cation symporter</fullName>
    </submittedName>
</protein>
<dbReference type="InterPro" id="IPR036458">
    <property type="entry name" value="Na:dicarbo_symporter_sf"/>
</dbReference>
<accession>A0A437PXJ0</accession>
<dbReference type="EMBL" id="SACY01000001">
    <property type="protein sequence ID" value="RVU26928.1"/>
    <property type="molecule type" value="Genomic_DNA"/>
</dbReference>
<gene>
    <name evidence="9" type="ORF">EOJ36_02720</name>
</gene>
<keyword evidence="5" id="KW-0769">Symport</keyword>
<keyword evidence="3" id="KW-1003">Cell membrane</keyword>
<evidence type="ECO:0000256" key="5">
    <source>
        <dbReference type="ARBA" id="ARBA00022847"/>
    </source>
</evidence>
<evidence type="ECO:0000256" key="2">
    <source>
        <dbReference type="ARBA" id="ARBA00022448"/>
    </source>
</evidence>
<evidence type="ECO:0000256" key="4">
    <source>
        <dbReference type="ARBA" id="ARBA00022692"/>
    </source>
</evidence>
<feature type="transmembrane region" description="Helical" evidence="8">
    <location>
        <begin position="190"/>
        <end position="211"/>
    </location>
</feature>
<name>A0A437PXJ0_9BACT</name>
<reference evidence="9 10" key="1">
    <citation type="submission" date="2019-01" db="EMBL/GenBank/DDBJ databases">
        <authorList>
            <person name="Chen W.-M."/>
        </authorList>
    </citation>
    <scope>NUCLEOTIDE SEQUENCE [LARGE SCALE GENOMIC DNA]</scope>
    <source>
        <strain evidence="9 10">FSY-15</strain>
    </source>
</reference>
<organism evidence="9 10">
    <name type="scientific">Sandaracinomonas limnophila</name>
    <dbReference type="NCBI Taxonomy" id="1862386"/>
    <lineage>
        <taxon>Bacteria</taxon>
        <taxon>Pseudomonadati</taxon>
        <taxon>Bacteroidota</taxon>
        <taxon>Cytophagia</taxon>
        <taxon>Cytophagales</taxon>
        <taxon>Flectobacillaceae</taxon>
        <taxon>Sandaracinomonas</taxon>
    </lineage>
</organism>
<evidence type="ECO:0000256" key="1">
    <source>
        <dbReference type="ARBA" id="ARBA00004651"/>
    </source>
</evidence>
<keyword evidence="4 8" id="KW-0812">Transmembrane</keyword>
<dbReference type="GO" id="GO:0005886">
    <property type="term" value="C:plasma membrane"/>
    <property type="evidence" value="ECO:0007669"/>
    <property type="project" value="UniProtKB-SubCell"/>
</dbReference>
<dbReference type="AlphaFoldDB" id="A0A437PXJ0"/>
<dbReference type="GO" id="GO:0015293">
    <property type="term" value="F:symporter activity"/>
    <property type="evidence" value="ECO:0007669"/>
    <property type="project" value="UniProtKB-KW"/>
</dbReference>